<dbReference type="AlphaFoldDB" id="A0A1H3QQZ8"/>
<gene>
    <name evidence="1" type="ORF">SAMN05216554_2697</name>
</gene>
<protein>
    <submittedName>
        <fullName evidence="1">Uncharacterized protein</fullName>
    </submittedName>
</protein>
<accession>A0A1H3QQZ8</accession>
<organism evidence="1 2">
    <name type="scientific">Herbiconiux ginsengi</name>
    <dbReference type="NCBI Taxonomy" id="381665"/>
    <lineage>
        <taxon>Bacteria</taxon>
        <taxon>Bacillati</taxon>
        <taxon>Actinomycetota</taxon>
        <taxon>Actinomycetes</taxon>
        <taxon>Micrococcales</taxon>
        <taxon>Microbacteriaceae</taxon>
        <taxon>Herbiconiux</taxon>
    </lineage>
</organism>
<keyword evidence="2" id="KW-1185">Reference proteome</keyword>
<dbReference type="EMBL" id="FNPZ01000002">
    <property type="protein sequence ID" value="SDZ15944.1"/>
    <property type="molecule type" value="Genomic_DNA"/>
</dbReference>
<sequence>MRADAFCEERAVGVLERLHDALDLAPRVGLALPICNLLHHNSKHHLRCSVIDKHEERVRLIELVRKSVWITEVTTIGRKKKVGLCGYCGRVDVKVVRISARELHTCVVVRLNLVEIIDQLVMEASRDRAIKLRLFPPDRPHNLDNDIDGRMDLEHVACFIAQQEQPIPGRSTVENVAIDKNSLKHALYSSRTLGAAGDVAKVADPVVSCSQHLE</sequence>
<dbReference type="Proteomes" id="UP000198891">
    <property type="component" value="Unassembled WGS sequence"/>
</dbReference>
<evidence type="ECO:0000313" key="2">
    <source>
        <dbReference type="Proteomes" id="UP000198891"/>
    </source>
</evidence>
<evidence type="ECO:0000313" key="1">
    <source>
        <dbReference type="EMBL" id="SDZ15944.1"/>
    </source>
</evidence>
<name>A0A1H3QQZ8_9MICO</name>
<reference evidence="1 2" key="1">
    <citation type="submission" date="2016-10" db="EMBL/GenBank/DDBJ databases">
        <authorList>
            <person name="de Groot N.N."/>
        </authorList>
    </citation>
    <scope>NUCLEOTIDE SEQUENCE [LARGE SCALE GENOMIC DNA]</scope>
    <source>
        <strain evidence="1 2">CGMCC 4.3491</strain>
    </source>
</reference>
<proteinExistence type="predicted"/>